<dbReference type="InterPro" id="IPR039425">
    <property type="entry name" value="RNA_pol_sigma-70-like"/>
</dbReference>
<evidence type="ECO:0000256" key="2">
    <source>
        <dbReference type="ARBA" id="ARBA00023015"/>
    </source>
</evidence>
<dbReference type="HOGENOM" id="CLU_047691_1_2_0"/>
<dbReference type="Pfam" id="PF08281">
    <property type="entry name" value="Sigma70_r4_2"/>
    <property type="match status" value="1"/>
</dbReference>
<dbReference type="EMBL" id="CP007129">
    <property type="protein sequence ID" value="AHG92678.1"/>
    <property type="molecule type" value="Genomic_DNA"/>
</dbReference>
<dbReference type="SUPFAM" id="SSF88659">
    <property type="entry name" value="Sigma3 and sigma4 domains of RNA polymerase sigma factors"/>
    <property type="match status" value="1"/>
</dbReference>
<dbReference type="Gene3D" id="1.10.1740.10">
    <property type="match status" value="1"/>
</dbReference>
<reference evidence="7 8" key="1">
    <citation type="journal article" date="2014" name="Genome Announc.">
        <title>Genome Sequence and Methylome of Soil Bacterium Gemmatirosa kalamazoonensis KBS708T, a Member of the Rarely Cultivated Gemmatimonadetes Phylum.</title>
        <authorList>
            <person name="Debruyn J.M."/>
            <person name="Radosevich M."/>
            <person name="Wommack K.E."/>
            <person name="Polson S.W."/>
            <person name="Hauser L.J."/>
            <person name="Fawaz M.N."/>
            <person name="Korlach J."/>
            <person name="Tsai Y.C."/>
        </authorList>
    </citation>
    <scope>NUCLEOTIDE SEQUENCE [LARGE SCALE GENOMIC DNA]</scope>
    <source>
        <strain evidence="7 8">KBS708</strain>
        <plasmid evidence="8">Plasmid 1</plasmid>
    </source>
</reference>
<dbReference type="GO" id="GO:0006352">
    <property type="term" value="P:DNA-templated transcription initiation"/>
    <property type="evidence" value="ECO:0007669"/>
    <property type="project" value="InterPro"/>
</dbReference>
<evidence type="ECO:0000313" key="8">
    <source>
        <dbReference type="Proteomes" id="UP000019151"/>
    </source>
</evidence>
<gene>
    <name evidence="7" type="ORF">J421_5143</name>
</gene>
<dbReference type="InterPro" id="IPR013325">
    <property type="entry name" value="RNA_pol_sigma_r2"/>
</dbReference>
<dbReference type="InParanoid" id="W0RSY4"/>
<feature type="domain" description="RNA polymerase sigma-70 region 2" evidence="5">
    <location>
        <begin position="22"/>
        <end position="81"/>
    </location>
</feature>
<evidence type="ECO:0000256" key="1">
    <source>
        <dbReference type="ARBA" id="ARBA00010641"/>
    </source>
</evidence>
<feature type="domain" description="RNA polymerase sigma factor 70 region 4 type 2" evidence="6">
    <location>
        <begin position="116"/>
        <end position="166"/>
    </location>
</feature>
<dbReference type="PANTHER" id="PTHR43133">
    <property type="entry name" value="RNA POLYMERASE ECF-TYPE SIGMA FACTO"/>
    <property type="match status" value="1"/>
</dbReference>
<keyword evidence="3" id="KW-0731">Sigma factor</keyword>
<evidence type="ECO:0000313" key="7">
    <source>
        <dbReference type="EMBL" id="AHG92678.1"/>
    </source>
</evidence>
<dbReference type="RefSeq" id="WP_025414008.1">
    <property type="nucleotide sequence ID" value="NZ_CP007129.1"/>
</dbReference>
<dbReference type="GO" id="GO:0003677">
    <property type="term" value="F:DNA binding"/>
    <property type="evidence" value="ECO:0007669"/>
    <property type="project" value="InterPro"/>
</dbReference>
<dbReference type="SUPFAM" id="SSF88946">
    <property type="entry name" value="Sigma2 domain of RNA polymerase sigma factors"/>
    <property type="match status" value="1"/>
</dbReference>
<dbReference type="CDD" id="cd06171">
    <property type="entry name" value="Sigma70_r4"/>
    <property type="match status" value="1"/>
</dbReference>
<keyword evidence="7" id="KW-0614">Plasmid</keyword>
<dbReference type="KEGG" id="gba:J421_5143"/>
<accession>W0RSY4</accession>
<protein>
    <submittedName>
        <fullName evidence="7">RNA polymerase sigma factor, sigma-70 family</fullName>
    </submittedName>
</protein>
<evidence type="ECO:0000256" key="4">
    <source>
        <dbReference type="ARBA" id="ARBA00023163"/>
    </source>
</evidence>
<dbReference type="Proteomes" id="UP000019151">
    <property type="component" value="Plasmid 1"/>
</dbReference>
<dbReference type="Pfam" id="PF04542">
    <property type="entry name" value="Sigma70_r2"/>
    <property type="match status" value="1"/>
</dbReference>
<dbReference type="NCBIfam" id="TIGR02937">
    <property type="entry name" value="sigma70-ECF"/>
    <property type="match status" value="1"/>
</dbReference>
<dbReference type="InterPro" id="IPR014284">
    <property type="entry name" value="RNA_pol_sigma-70_dom"/>
</dbReference>
<dbReference type="InterPro" id="IPR013249">
    <property type="entry name" value="RNA_pol_sigma70_r4_t2"/>
</dbReference>
<keyword evidence="2" id="KW-0805">Transcription regulation</keyword>
<dbReference type="AlphaFoldDB" id="W0RSY4"/>
<evidence type="ECO:0000259" key="6">
    <source>
        <dbReference type="Pfam" id="PF08281"/>
    </source>
</evidence>
<evidence type="ECO:0000256" key="3">
    <source>
        <dbReference type="ARBA" id="ARBA00023082"/>
    </source>
</evidence>
<dbReference type="InterPro" id="IPR036388">
    <property type="entry name" value="WH-like_DNA-bd_sf"/>
</dbReference>
<dbReference type="InterPro" id="IPR007627">
    <property type="entry name" value="RNA_pol_sigma70_r2"/>
</dbReference>
<organism evidence="7 8">
    <name type="scientific">Gemmatirosa kalamazoonensis</name>
    <dbReference type="NCBI Taxonomy" id="861299"/>
    <lineage>
        <taxon>Bacteria</taxon>
        <taxon>Pseudomonadati</taxon>
        <taxon>Gemmatimonadota</taxon>
        <taxon>Gemmatimonadia</taxon>
        <taxon>Gemmatimonadales</taxon>
        <taxon>Gemmatimonadaceae</taxon>
        <taxon>Gemmatirosa</taxon>
    </lineage>
</organism>
<keyword evidence="8" id="KW-1185">Reference proteome</keyword>
<keyword evidence="4" id="KW-0804">Transcription</keyword>
<sequence>MDSQDSPATLERFERELLPLMDDAYTLARYLTRDAHDAQDMVQEAYLRALRYFETFRGGDPRAWFLTIVRHCCYSLRRRARASMELELAAGGDEIAAPPSYAADRRTMAADRGETLGRALDELAPEFREALVLREVHGMSYRDIARVAGVPIGTVMSRLARARKRMQHALGLASREAS</sequence>
<proteinExistence type="inferred from homology"/>
<dbReference type="InterPro" id="IPR013324">
    <property type="entry name" value="RNA_pol_sigma_r3/r4-like"/>
</dbReference>
<name>W0RSY4_9BACT</name>
<dbReference type="PANTHER" id="PTHR43133:SF25">
    <property type="entry name" value="RNA POLYMERASE SIGMA FACTOR RFAY-RELATED"/>
    <property type="match status" value="1"/>
</dbReference>
<evidence type="ECO:0000259" key="5">
    <source>
        <dbReference type="Pfam" id="PF04542"/>
    </source>
</evidence>
<dbReference type="GO" id="GO:0016987">
    <property type="term" value="F:sigma factor activity"/>
    <property type="evidence" value="ECO:0007669"/>
    <property type="project" value="UniProtKB-KW"/>
</dbReference>
<dbReference type="Gene3D" id="1.10.10.10">
    <property type="entry name" value="Winged helix-like DNA-binding domain superfamily/Winged helix DNA-binding domain"/>
    <property type="match status" value="1"/>
</dbReference>
<comment type="similarity">
    <text evidence="1">Belongs to the sigma-70 factor family. ECF subfamily.</text>
</comment>
<geneLocation type="plasmid" evidence="7 8">
    <name>1</name>
</geneLocation>